<dbReference type="InterPro" id="IPR020846">
    <property type="entry name" value="MFS_dom"/>
</dbReference>
<feature type="transmembrane region" description="Helical" evidence="7">
    <location>
        <begin position="293"/>
        <end position="313"/>
    </location>
</feature>
<keyword evidence="3" id="KW-1003">Cell membrane</keyword>
<feature type="transmembrane region" description="Helical" evidence="7">
    <location>
        <begin position="49"/>
        <end position="67"/>
    </location>
</feature>
<name>A0ABS5TRK4_9ACTN</name>
<proteinExistence type="predicted"/>
<dbReference type="Pfam" id="PF07690">
    <property type="entry name" value="MFS_1"/>
    <property type="match status" value="1"/>
</dbReference>
<comment type="subcellular location">
    <subcellularLocation>
        <location evidence="1">Cell membrane</location>
        <topology evidence="1">Multi-pass membrane protein</topology>
    </subcellularLocation>
</comment>
<feature type="domain" description="Major facilitator superfamily (MFS) profile" evidence="8">
    <location>
        <begin position="13"/>
        <end position="442"/>
    </location>
</feature>
<keyword evidence="10" id="KW-1185">Reference proteome</keyword>
<feature type="transmembrane region" description="Helical" evidence="7">
    <location>
        <begin position="79"/>
        <end position="98"/>
    </location>
</feature>
<evidence type="ECO:0000256" key="5">
    <source>
        <dbReference type="ARBA" id="ARBA00022989"/>
    </source>
</evidence>
<evidence type="ECO:0000256" key="4">
    <source>
        <dbReference type="ARBA" id="ARBA00022692"/>
    </source>
</evidence>
<feature type="transmembrane region" description="Helical" evidence="7">
    <location>
        <begin position="263"/>
        <end position="281"/>
    </location>
</feature>
<feature type="transmembrane region" description="Helical" evidence="7">
    <location>
        <begin position="349"/>
        <end position="373"/>
    </location>
</feature>
<feature type="transmembrane region" description="Helical" evidence="7">
    <location>
        <begin position="169"/>
        <end position="188"/>
    </location>
</feature>
<keyword evidence="5 7" id="KW-1133">Transmembrane helix</keyword>
<dbReference type="RefSeq" id="WP_214159968.1">
    <property type="nucleotide sequence ID" value="NZ_JAHBAY010000017.1"/>
</dbReference>
<feature type="transmembrane region" description="Helical" evidence="7">
    <location>
        <begin position="200"/>
        <end position="219"/>
    </location>
</feature>
<evidence type="ECO:0000256" key="2">
    <source>
        <dbReference type="ARBA" id="ARBA00022448"/>
    </source>
</evidence>
<evidence type="ECO:0000256" key="3">
    <source>
        <dbReference type="ARBA" id="ARBA00022475"/>
    </source>
</evidence>
<comment type="caution">
    <text evidence="9">The sequence shown here is derived from an EMBL/GenBank/DDBJ whole genome shotgun (WGS) entry which is preliminary data.</text>
</comment>
<keyword evidence="2" id="KW-0813">Transport</keyword>
<keyword evidence="4 7" id="KW-0812">Transmembrane</keyword>
<dbReference type="PROSITE" id="PS50850">
    <property type="entry name" value="MFS"/>
    <property type="match status" value="1"/>
</dbReference>
<evidence type="ECO:0000256" key="7">
    <source>
        <dbReference type="SAM" id="Phobius"/>
    </source>
</evidence>
<feature type="transmembrane region" description="Helical" evidence="7">
    <location>
        <begin position="139"/>
        <end position="163"/>
    </location>
</feature>
<dbReference type="PANTHER" id="PTHR42718:SF46">
    <property type="entry name" value="BLR6921 PROTEIN"/>
    <property type="match status" value="1"/>
</dbReference>
<feature type="transmembrane region" description="Helical" evidence="7">
    <location>
        <begin position="385"/>
        <end position="410"/>
    </location>
</feature>
<reference evidence="9 10" key="1">
    <citation type="submission" date="2021-05" db="EMBL/GenBank/DDBJ databases">
        <title>Kineosporia and Streptomyces sp. nov. two new marine actinobacteria isolated from Coral.</title>
        <authorList>
            <person name="Buangrab K."/>
            <person name="Sutthacheep M."/>
            <person name="Yeemin T."/>
            <person name="Harunari E."/>
            <person name="Igarashi Y."/>
            <person name="Kanchanasin P."/>
            <person name="Tanasupawat S."/>
            <person name="Phongsopitanun W."/>
        </authorList>
    </citation>
    <scope>NUCLEOTIDE SEQUENCE [LARGE SCALE GENOMIC DNA]</scope>
    <source>
        <strain evidence="9 10">J2-2</strain>
    </source>
</reference>
<dbReference type="Gene3D" id="1.20.1250.20">
    <property type="entry name" value="MFS general substrate transporter like domains"/>
    <property type="match status" value="1"/>
</dbReference>
<dbReference type="Gene3D" id="1.20.1720.10">
    <property type="entry name" value="Multidrug resistance protein D"/>
    <property type="match status" value="1"/>
</dbReference>
<evidence type="ECO:0000259" key="8">
    <source>
        <dbReference type="PROSITE" id="PS50850"/>
    </source>
</evidence>
<dbReference type="PANTHER" id="PTHR42718">
    <property type="entry name" value="MAJOR FACILITATOR SUPERFAMILY MULTIDRUG TRANSPORTER MFSC"/>
    <property type="match status" value="1"/>
</dbReference>
<evidence type="ECO:0000256" key="1">
    <source>
        <dbReference type="ARBA" id="ARBA00004651"/>
    </source>
</evidence>
<organism evidence="9 10">
    <name type="scientific">Kineosporia corallincola</name>
    <dbReference type="NCBI Taxonomy" id="2835133"/>
    <lineage>
        <taxon>Bacteria</taxon>
        <taxon>Bacillati</taxon>
        <taxon>Actinomycetota</taxon>
        <taxon>Actinomycetes</taxon>
        <taxon>Kineosporiales</taxon>
        <taxon>Kineosporiaceae</taxon>
        <taxon>Kineosporia</taxon>
    </lineage>
</organism>
<feature type="transmembrane region" description="Helical" evidence="7">
    <location>
        <begin position="225"/>
        <end position="242"/>
    </location>
</feature>
<accession>A0ABS5TRK4</accession>
<dbReference type="Proteomes" id="UP001197247">
    <property type="component" value="Unassembled WGS sequence"/>
</dbReference>
<evidence type="ECO:0000256" key="6">
    <source>
        <dbReference type="ARBA" id="ARBA00023136"/>
    </source>
</evidence>
<feature type="transmembrane region" description="Helical" evidence="7">
    <location>
        <begin position="416"/>
        <end position="437"/>
    </location>
</feature>
<dbReference type="InterPro" id="IPR036259">
    <property type="entry name" value="MFS_trans_sf"/>
</dbReference>
<keyword evidence="6 7" id="KW-0472">Membrane</keyword>
<dbReference type="InterPro" id="IPR011701">
    <property type="entry name" value="MFS"/>
</dbReference>
<dbReference type="EMBL" id="JAHBAY010000017">
    <property type="protein sequence ID" value="MBT0773426.1"/>
    <property type="molecule type" value="Genomic_DNA"/>
</dbReference>
<feature type="transmembrane region" description="Helical" evidence="7">
    <location>
        <begin position="104"/>
        <end position="127"/>
    </location>
</feature>
<evidence type="ECO:0000313" key="10">
    <source>
        <dbReference type="Proteomes" id="UP001197247"/>
    </source>
</evidence>
<evidence type="ECO:0000313" key="9">
    <source>
        <dbReference type="EMBL" id="MBT0773426.1"/>
    </source>
</evidence>
<protein>
    <submittedName>
        <fullName evidence="9">MFS transporter</fullName>
    </submittedName>
</protein>
<feature type="transmembrane region" description="Helical" evidence="7">
    <location>
        <begin position="325"/>
        <end position="343"/>
    </location>
</feature>
<sequence length="452" mass="45665">MSSSDTARSRRGLLLVLSGNMLVDALEVSTAMVALPSVAADLHLGISDSSWLVTGFALGFGGLLLLGNRLVAALGARRVYLAALLVFALASLAAALAPGPGLLVAARFVKGFCVALTAPTGLAIIASTHPEGPARNRAVSVYSLFGAAGFSVGLVLAGILTGVSWRWTMALPAPVVLLLLLLAVRVIPPDPPRGGAARRLDLPGAASLAGGLALLLVAIGHGAPAAWAGAALLLGTFVVVEIRTPDPLADLGGVRSAGLLRSALGAALLNGTFWGFLFVMMTRWQGTEHRSALVAALWVLPASLLLGLAAPLSARFLHRVGAARLILLGAVAATAGYALLLPLEAGDGYPAHVLPGVLLVGMGFVGAFSALHVQAVSGVPAPRQALAGGIYQSCVQIGGAILLAVVAAVAGRSPQHAMELVTAAAAVGVGIALTALLPERAVRERPPALVRR</sequence>
<dbReference type="SUPFAM" id="SSF103473">
    <property type="entry name" value="MFS general substrate transporter"/>
    <property type="match status" value="1"/>
</dbReference>
<gene>
    <name evidence="9" type="ORF">KIH74_31055</name>
</gene>